<dbReference type="SMART" id="SM00822">
    <property type="entry name" value="PKS_KR"/>
    <property type="match status" value="1"/>
</dbReference>
<comment type="caution">
    <text evidence="2">The sequence shown here is derived from an EMBL/GenBank/DDBJ whole genome shotgun (WGS) entry which is preliminary data.</text>
</comment>
<dbReference type="NCBIfam" id="NF006133">
    <property type="entry name" value="PRK08278.1"/>
    <property type="match status" value="1"/>
</dbReference>
<organism evidence="2 3">
    <name type="scientific">Cognatishimia coralii</name>
    <dbReference type="NCBI Taxonomy" id="3083254"/>
    <lineage>
        <taxon>Bacteria</taxon>
        <taxon>Pseudomonadati</taxon>
        <taxon>Pseudomonadota</taxon>
        <taxon>Alphaproteobacteria</taxon>
        <taxon>Rhodobacterales</taxon>
        <taxon>Paracoccaceae</taxon>
        <taxon>Cognatishimia</taxon>
    </lineage>
</organism>
<dbReference type="InterPro" id="IPR057326">
    <property type="entry name" value="KR_dom"/>
</dbReference>
<dbReference type="Proteomes" id="UP001368270">
    <property type="component" value="Unassembled WGS sequence"/>
</dbReference>
<dbReference type="EMBL" id="JBBGAZ010000012">
    <property type="protein sequence ID" value="MEJ5219783.1"/>
    <property type="molecule type" value="Genomic_DNA"/>
</dbReference>
<dbReference type="InterPro" id="IPR002347">
    <property type="entry name" value="SDR_fam"/>
</dbReference>
<accession>A0ABU8QK41</accession>
<dbReference type="InterPro" id="IPR051935">
    <property type="entry name" value="HSDL2"/>
</dbReference>
<dbReference type="PRINTS" id="PR00081">
    <property type="entry name" value="GDHRDH"/>
</dbReference>
<feature type="domain" description="Ketoreductase" evidence="1">
    <location>
        <begin position="7"/>
        <end position="197"/>
    </location>
</feature>
<evidence type="ECO:0000259" key="1">
    <source>
        <dbReference type="SMART" id="SM00822"/>
    </source>
</evidence>
<gene>
    <name evidence="2" type="ORF">WG622_16115</name>
</gene>
<name>A0ABU8QK41_9RHOB</name>
<dbReference type="InterPro" id="IPR036291">
    <property type="entry name" value="NAD(P)-bd_dom_sf"/>
</dbReference>
<dbReference type="Pfam" id="PF00106">
    <property type="entry name" value="adh_short"/>
    <property type="match status" value="1"/>
</dbReference>
<dbReference type="SUPFAM" id="SSF51735">
    <property type="entry name" value="NAD(P)-binding Rossmann-fold domains"/>
    <property type="match status" value="1"/>
</dbReference>
<dbReference type="PANTHER" id="PTHR42808:SF3">
    <property type="entry name" value="HYDROXYSTEROID DEHYDROGENASE-LIKE PROTEIN 2"/>
    <property type="match status" value="1"/>
</dbReference>
<sequence length="272" mass="29593">MGKLKDKVVFMTGGSRGIGRAIALRFAQDGARIALAAKTSDPHPKLEGTIHSVAREIEAAGGQALPLQVDVRDEDALRNAVEETVEEFGGLDILVNNASAISPTGLLGTPASRFDLLQTINLRGTYLCGQFAMPHLVKAENPHILTLSPPISTQGTWYGRYLAYAISKYGMTMCTLGFAEEFREQGVAANSLWPRTMISTDAVRVYYPEDYATGRKPDIMADAAYAIVTKDSRKFSGNAVIDEDFLRQEGVTDFTHYAMDPSAELALDILID</sequence>
<keyword evidence="3" id="KW-1185">Reference proteome</keyword>
<evidence type="ECO:0000313" key="3">
    <source>
        <dbReference type="Proteomes" id="UP001368270"/>
    </source>
</evidence>
<dbReference type="RefSeq" id="WP_274576797.1">
    <property type="nucleotide sequence ID" value="NZ_JBBGAZ010000012.1"/>
</dbReference>
<reference evidence="2 3" key="1">
    <citation type="submission" date="2024-03" db="EMBL/GenBank/DDBJ databases">
        <title>Cognatishimia coralii sp. nov., a marine bacterium isolated from coral surrounding seawater.</title>
        <authorList>
            <person name="Liu X."/>
            <person name="Liu S."/>
            <person name="Sun H."/>
            <person name="Zhang Y."/>
        </authorList>
    </citation>
    <scope>NUCLEOTIDE SEQUENCE [LARGE SCALE GENOMIC DNA]</scope>
    <source>
        <strain evidence="2 3">D5M38</strain>
    </source>
</reference>
<dbReference type="Gene3D" id="3.40.50.720">
    <property type="entry name" value="NAD(P)-binding Rossmann-like Domain"/>
    <property type="match status" value="1"/>
</dbReference>
<dbReference type="PANTHER" id="PTHR42808">
    <property type="entry name" value="HYDROXYSTEROID DEHYDROGENASE-LIKE PROTEIN 2"/>
    <property type="match status" value="1"/>
</dbReference>
<evidence type="ECO:0000313" key="2">
    <source>
        <dbReference type="EMBL" id="MEJ5219783.1"/>
    </source>
</evidence>
<proteinExistence type="predicted"/>
<protein>
    <submittedName>
        <fullName evidence="2">NAD(P)-dependent oxidoreductase</fullName>
    </submittedName>
</protein>